<feature type="transmembrane region" description="Helical" evidence="8">
    <location>
        <begin position="225"/>
        <end position="242"/>
    </location>
</feature>
<dbReference type="NCBIfam" id="NF037994">
    <property type="entry name" value="DcuC_1"/>
    <property type="match status" value="1"/>
</dbReference>
<dbReference type="RefSeq" id="WP_091833230.1">
    <property type="nucleotide sequence ID" value="NZ_FNZK01000016.1"/>
</dbReference>
<evidence type="ECO:0000256" key="7">
    <source>
        <dbReference type="ARBA" id="ARBA00023136"/>
    </source>
</evidence>
<dbReference type="InterPro" id="IPR004669">
    <property type="entry name" value="C4_dicarb_anaerob_car"/>
</dbReference>
<keyword evidence="4" id="KW-1003">Cell membrane</keyword>
<evidence type="ECO:0000256" key="3">
    <source>
        <dbReference type="ARBA" id="ARBA00022448"/>
    </source>
</evidence>
<dbReference type="EMBL" id="FNZK01000016">
    <property type="protein sequence ID" value="SEJ75220.1"/>
    <property type="molecule type" value="Genomic_DNA"/>
</dbReference>
<name>A0A1H7BLW1_9FIRM</name>
<feature type="transmembrane region" description="Helical" evidence="8">
    <location>
        <begin position="404"/>
        <end position="420"/>
    </location>
</feature>
<evidence type="ECO:0000256" key="4">
    <source>
        <dbReference type="ARBA" id="ARBA00022475"/>
    </source>
</evidence>
<accession>A0A1H7BLW1</accession>
<feature type="transmembrane region" description="Helical" evidence="8">
    <location>
        <begin position="171"/>
        <end position="196"/>
    </location>
</feature>
<dbReference type="PANTHER" id="PTHR42002">
    <property type="entry name" value="ANAEROBIC C4-DICARBOXYLATE TRANSPORTER DCUC-RELATED"/>
    <property type="match status" value="1"/>
</dbReference>
<feature type="transmembrane region" description="Helical" evidence="8">
    <location>
        <begin position="29"/>
        <end position="47"/>
    </location>
</feature>
<evidence type="ECO:0000256" key="8">
    <source>
        <dbReference type="SAM" id="Phobius"/>
    </source>
</evidence>
<feature type="transmembrane region" description="Helical" evidence="8">
    <location>
        <begin position="377"/>
        <end position="397"/>
    </location>
</feature>
<proteinExistence type="inferred from homology"/>
<evidence type="ECO:0000256" key="6">
    <source>
        <dbReference type="ARBA" id="ARBA00022989"/>
    </source>
</evidence>
<feature type="transmembrane region" description="Helical" evidence="8">
    <location>
        <begin position="248"/>
        <end position="264"/>
    </location>
</feature>
<evidence type="ECO:0000256" key="1">
    <source>
        <dbReference type="ARBA" id="ARBA00004651"/>
    </source>
</evidence>
<dbReference type="GO" id="GO:0005886">
    <property type="term" value="C:plasma membrane"/>
    <property type="evidence" value="ECO:0007669"/>
    <property type="project" value="UniProtKB-SubCell"/>
</dbReference>
<dbReference type="InterPro" id="IPR018385">
    <property type="entry name" value="C4_dicarb_anaerob_car-like"/>
</dbReference>
<keyword evidence="7 8" id="KW-0472">Membrane</keyword>
<feature type="transmembrane region" description="Helical" evidence="8">
    <location>
        <begin position="131"/>
        <end position="151"/>
    </location>
</feature>
<keyword evidence="5 8" id="KW-0812">Transmembrane</keyword>
<comment type="similarity">
    <text evidence="2">Belongs to the DcuC/DcuD transporter (TC 2.A.61) family.</text>
</comment>
<dbReference type="PANTHER" id="PTHR42002:SF2">
    <property type="entry name" value="ANAEROBIC C4-DICARBOXYLATE TRANSPORTER DCUC-RELATED"/>
    <property type="match status" value="1"/>
</dbReference>
<dbReference type="STRING" id="84035.SAMN05660742_11611"/>
<keyword evidence="6 8" id="KW-1133">Transmembrane helix</keyword>
<dbReference type="GO" id="GO:0015556">
    <property type="term" value="F:C4-dicarboxylate transmembrane transporter activity"/>
    <property type="evidence" value="ECO:0007669"/>
    <property type="project" value="InterPro"/>
</dbReference>
<feature type="transmembrane region" description="Helical" evidence="8">
    <location>
        <begin position="93"/>
        <end position="124"/>
    </location>
</feature>
<evidence type="ECO:0000313" key="10">
    <source>
        <dbReference type="Proteomes" id="UP000199662"/>
    </source>
</evidence>
<organism evidence="9 10">
    <name type="scientific">Propionispira arboris</name>
    <dbReference type="NCBI Taxonomy" id="84035"/>
    <lineage>
        <taxon>Bacteria</taxon>
        <taxon>Bacillati</taxon>
        <taxon>Bacillota</taxon>
        <taxon>Negativicutes</taxon>
        <taxon>Selenomonadales</taxon>
        <taxon>Selenomonadaceae</taxon>
        <taxon>Propionispira</taxon>
    </lineage>
</organism>
<keyword evidence="10" id="KW-1185">Reference proteome</keyword>
<feature type="transmembrane region" description="Helical" evidence="8">
    <location>
        <begin position="276"/>
        <end position="300"/>
    </location>
</feature>
<evidence type="ECO:0000256" key="2">
    <source>
        <dbReference type="ARBA" id="ARBA00005275"/>
    </source>
</evidence>
<gene>
    <name evidence="9" type="ORF">SAMN05660742_11611</name>
</gene>
<comment type="subcellular location">
    <subcellularLocation>
        <location evidence="1">Cell membrane</location>
        <topology evidence="1">Multi-pass membrane protein</topology>
    </subcellularLocation>
</comment>
<protein>
    <submittedName>
        <fullName evidence="9">C4-dicarboxylate transporter, DcuC family</fullName>
    </submittedName>
</protein>
<dbReference type="Proteomes" id="UP000199662">
    <property type="component" value="Unassembled WGS sequence"/>
</dbReference>
<keyword evidence="3" id="KW-0813">Transport</keyword>
<dbReference type="AlphaFoldDB" id="A0A1H7BLW1"/>
<reference evidence="10" key="1">
    <citation type="submission" date="2016-10" db="EMBL/GenBank/DDBJ databases">
        <authorList>
            <person name="Varghese N."/>
            <person name="Submissions S."/>
        </authorList>
    </citation>
    <scope>NUCLEOTIDE SEQUENCE [LARGE SCALE GENOMIC DNA]</scope>
    <source>
        <strain evidence="10">DSM 2179</strain>
    </source>
</reference>
<dbReference type="Pfam" id="PF03606">
    <property type="entry name" value="DcuC"/>
    <property type="match status" value="1"/>
</dbReference>
<evidence type="ECO:0000313" key="9">
    <source>
        <dbReference type="EMBL" id="SEJ75220.1"/>
    </source>
</evidence>
<sequence>MVLTGALIVILTLFAIAKRYETRMVLCAAGLLMAAIGGNPLGAMTAFEKTMVNSGLVTTICTVMGFSFVMKYTQCDANLVHLLAGGLEKCRIILIPGAILITWILNIALSSTAGTCAAVGAVLIPTMIRSGIHPAMAGACILTACISNPLNPGFPHAIFIANLAQIDTMEVISGYTIPLLIVSTIILITMTIQSILRKEGVNKEHIHQTTHEVNTPVLKINPIKAAIPIIPLIILVLAIPQVAILPKISIPQAMIIGTLLGFIVHRKNPQDITKEFFNGLGNAYGSIIGIIVAAGVFTYGMESIGLTTALIDLMKNSQDLAKYAASIGPAGIAIISGSGDAAALAFNGAVTPHAQVFGMTITDLGSLSTLSGTLGRAMSPVAGGTIICATLAGVNPIDIVKRTAPGLLISLIALLIMFSIH</sequence>
<evidence type="ECO:0000256" key="5">
    <source>
        <dbReference type="ARBA" id="ARBA00022692"/>
    </source>
</evidence>